<name>A0A5P2AYN9_STRVZ</name>
<sequence>MTDGRYSGLLASAPRWWATSSGSASPAESTAGGDEVLSSPAVVRAIESRHGPFRRTSVKPYSRVFQALDGRSLLKVYVGIDPAGRRRREVEAIRGAGRQRLSAPTVLGTGAEGDSAWTVFQMLPGRPCTIETVPAVRDYLDRVLVLSDQLHRPAPGLVPGSGWVPHHRDPFTHRGFLLRQLSPRCRLLPWWADLTELLAPIDAHPVVLLHGDLKPEHLLVDGDRIHVVDWEASGRGPAVADHADVAFHLARDLIYGDLPYRRLPEDVVRRLVLSGSVLAWRLLLWLDRRRPEDITLVPPGLIRRLAAPNRPIATWALLAQTISALRACGVPR</sequence>
<dbReference type="OrthoDB" id="115252at2"/>
<dbReference type="Pfam" id="PF01636">
    <property type="entry name" value="APH"/>
    <property type="match status" value="1"/>
</dbReference>
<evidence type="ECO:0000313" key="3">
    <source>
        <dbReference type="Proteomes" id="UP000324106"/>
    </source>
</evidence>
<keyword evidence="2" id="KW-0808">Transferase</keyword>
<proteinExistence type="predicted"/>
<feature type="domain" description="Aminoglycoside phosphotransferase" evidence="1">
    <location>
        <begin position="66"/>
        <end position="248"/>
    </location>
</feature>
<gene>
    <name evidence="2" type="ORF">DEJ46_25215</name>
</gene>
<reference evidence="2 3" key="1">
    <citation type="submission" date="2018-05" db="EMBL/GenBank/DDBJ databases">
        <title>Streptomyces venezuelae.</title>
        <authorList>
            <person name="Kim W."/>
            <person name="Lee N."/>
            <person name="Cho B.-K."/>
        </authorList>
    </citation>
    <scope>NUCLEOTIDE SEQUENCE [LARGE SCALE GENOMIC DNA]</scope>
    <source>
        <strain evidence="2 3">ATCC 15068</strain>
    </source>
</reference>
<dbReference type="InterPro" id="IPR011009">
    <property type="entry name" value="Kinase-like_dom_sf"/>
</dbReference>
<evidence type="ECO:0000259" key="1">
    <source>
        <dbReference type="Pfam" id="PF01636"/>
    </source>
</evidence>
<protein>
    <submittedName>
        <fullName evidence="2">Aminoglycoside phosphotransferase family protein</fullName>
    </submittedName>
</protein>
<evidence type="ECO:0000313" key="2">
    <source>
        <dbReference type="EMBL" id="QES22001.1"/>
    </source>
</evidence>
<dbReference type="Proteomes" id="UP000324106">
    <property type="component" value="Chromosome"/>
</dbReference>
<dbReference type="GO" id="GO:0016740">
    <property type="term" value="F:transferase activity"/>
    <property type="evidence" value="ECO:0007669"/>
    <property type="project" value="UniProtKB-KW"/>
</dbReference>
<dbReference type="EMBL" id="CP029194">
    <property type="protein sequence ID" value="QES22001.1"/>
    <property type="molecule type" value="Genomic_DNA"/>
</dbReference>
<dbReference type="InterPro" id="IPR002575">
    <property type="entry name" value="Aminoglycoside_PTrfase"/>
</dbReference>
<dbReference type="AlphaFoldDB" id="A0A5P2AYN9"/>
<accession>A0A5P2AYN9</accession>
<organism evidence="2 3">
    <name type="scientific">Streptomyces venezuelae</name>
    <dbReference type="NCBI Taxonomy" id="54571"/>
    <lineage>
        <taxon>Bacteria</taxon>
        <taxon>Bacillati</taxon>
        <taxon>Actinomycetota</taxon>
        <taxon>Actinomycetes</taxon>
        <taxon>Kitasatosporales</taxon>
        <taxon>Streptomycetaceae</taxon>
        <taxon>Streptomyces</taxon>
    </lineage>
</organism>
<dbReference type="SUPFAM" id="SSF56112">
    <property type="entry name" value="Protein kinase-like (PK-like)"/>
    <property type="match status" value="1"/>
</dbReference>
<dbReference type="Gene3D" id="3.90.1200.10">
    <property type="match status" value="1"/>
</dbReference>